<evidence type="ECO:0000313" key="12">
    <source>
        <dbReference type="EMBL" id="MDX7018576.1"/>
    </source>
</evidence>
<feature type="non-terminal residue" evidence="12">
    <location>
        <position position="1"/>
    </location>
</feature>
<feature type="domain" description="Guanylate kinase-like" evidence="11">
    <location>
        <begin position="1"/>
        <end position="89"/>
    </location>
</feature>
<organism evidence="12 13">
    <name type="scientific">Klebsiella aerogenes</name>
    <name type="common">Enterobacter aerogenes</name>
    <dbReference type="NCBI Taxonomy" id="548"/>
    <lineage>
        <taxon>Bacteria</taxon>
        <taxon>Pseudomonadati</taxon>
        <taxon>Pseudomonadota</taxon>
        <taxon>Gammaproteobacteria</taxon>
        <taxon>Enterobacterales</taxon>
        <taxon>Enterobacteriaceae</taxon>
        <taxon>Klebsiella/Raoultella group</taxon>
        <taxon>Klebsiella</taxon>
    </lineage>
</organism>
<evidence type="ECO:0000313" key="13">
    <source>
        <dbReference type="Proteomes" id="UP001279012"/>
    </source>
</evidence>
<name>A0AAW9EF84_KLEAE</name>
<keyword evidence="5" id="KW-0963">Cytoplasm</keyword>
<dbReference type="InterPro" id="IPR027417">
    <property type="entry name" value="P-loop_NTPase"/>
</dbReference>
<comment type="caution">
    <text evidence="12">The sequence shown here is derived from an EMBL/GenBank/DDBJ whole genome shotgun (WGS) entry which is preliminary data.</text>
</comment>
<protein>
    <recommendedName>
        <fullName evidence="4">Guanylate kinase</fullName>
        <ecNumber evidence="3">2.7.4.8</ecNumber>
    </recommendedName>
    <alternativeName>
        <fullName evidence="10">GMP kinase</fullName>
    </alternativeName>
</protein>
<comment type="subcellular location">
    <subcellularLocation>
        <location evidence="1">Cytoplasm</location>
    </subcellularLocation>
</comment>
<reference evidence="12" key="1">
    <citation type="submission" date="2023-11" db="EMBL/GenBank/DDBJ databases">
        <title>Detection of rare carbapenemases in Enterobacterales - comparison of two colorimetric and two CIM-based carbapenemase assays.</title>
        <authorList>
            <person name="Schaffarczyk L."/>
            <person name="Noster J."/>
            <person name="Stelzer Y."/>
            <person name="Sattler J."/>
            <person name="Gatermann S."/>
            <person name="Hamprecht A."/>
        </authorList>
    </citation>
    <scope>NUCLEOTIDE SEQUENCE</scope>
    <source>
        <strain evidence="12">CIM-Cont-037</strain>
    </source>
</reference>
<dbReference type="Proteomes" id="UP001279012">
    <property type="component" value="Unassembled WGS sequence"/>
</dbReference>
<dbReference type="EC" id="2.7.4.8" evidence="3"/>
<evidence type="ECO:0000256" key="9">
    <source>
        <dbReference type="ARBA" id="ARBA00022840"/>
    </source>
</evidence>
<evidence type="ECO:0000256" key="3">
    <source>
        <dbReference type="ARBA" id="ARBA00012961"/>
    </source>
</evidence>
<sequence>GKVIKQILASGVDVFLDIDWQGAQQVRKKMPEARSIFILPPSKEELYRRLRGRGQDSEEVIAKRMSQAVSEMEHFNEYDYLLINDDFNT</sequence>
<dbReference type="GO" id="GO:0005829">
    <property type="term" value="C:cytosol"/>
    <property type="evidence" value="ECO:0007669"/>
    <property type="project" value="TreeGrafter"/>
</dbReference>
<proteinExistence type="inferred from homology"/>
<evidence type="ECO:0000256" key="8">
    <source>
        <dbReference type="ARBA" id="ARBA00022777"/>
    </source>
</evidence>
<gene>
    <name evidence="12" type="ORF">SJ059_29560</name>
</gene>
<dbReference type="Pfam" id="PF00625">
    <property type="entry name" value="Guanylate_kin"/>
    <property type="match status" value="1"/>
</dbReference>
<feature type="non-terminal residue" evidence="12">
    <location>
        <position position="89"/>
    </location>
</feature>
<dbReference type="InterPro" id="IPR008144">
    <property type="entry name" value="Guanylate_kin-like_dom"/>
</dbReference>
<keyword evidence="7" id="KW-0547">Nucleotide-binding</keyword>
<dbReference type="PANTHER" id="PTHR23117">
    <property type="entry name" value="GUANYLATE KINASE-RELATED"/>
    <property type="match status" value="1"/>
</dbReference>
<evidence type="ECO:0000256" key="2">
    <source>
        <dbReference type="ARBA" id="ARBA00005790"/>
    </source>
</evidence>
<dbReference type="Gene3D" id="3.40.50.300">
    <property type="entry name" value="P-loop containing nucleotide triphosphate hydrolases"/>
    <property type="match status" value="1"/>
</dbReference>
<dbReference type="GO" id="GO:0004385">
    <property type="term" value="F:GMP kinase activity"/>
    <property type="evidence" value="ECO:0007669"/>
    <property type="project" value="UniProtKB-EC"/>
</dbReference>
<keyword evidence="8 12" id="KW-0418">Kinase</keyword>
<dbReference type="GO" id="GO:0005524">
    <property type="term" value="F:ATP binding"/>
    <property type="evidence" value="ECO:0007669"/>
    <property type="project" value="UniProtKB-KW"/>
</dbReference>
<dbReference type="PANTHER" id="PTHR23117:SF13">
    <property type="entry name" value="GUANYLATE KINASE"/>
    <property type="match status" value="1"/>
</dbReference>
<evidence type="ECO:0000256" key="5">
    <source>
        <dbReference type="ARBA" id="ARBA00022490"/>
    </source>
</evidence>
<dbReference type="PROSITE" id="PS50052">
    <property type="entry name" value="GUANYLATE_KINASE_2"/>
    <property type="match status" value="1"/>
</dbReference>
<dbReference type="AlphaFoldDB" id="A0AAW9EF84"/>
<keyword evidence="6" id="KW-0808">Transferase</keyword>
<evidence type="ECO:0000259" key="11">
    <source>
        <dbReference type="PROSITE" id="PS50052"/>
    </source>
</evidence>
<evidence type="ECO:0000256" key="7">
    <source>
        <dbReference type="ARBA" id="ARBA00022741"/>
    </source>
</evidence>
<evidence type="ECO:0000256" key="1">
    <source>
        <dbReference type="ARBA" id="ARBA00004496"/>
    </source>
</evidence>
<dbReference type="InterPro" id="IPR008145">
    <property type="entry name" value="GK/Ca_channel_bsu"/>
</dbReference>
<dbReference type="FunFam" id="3.40.50.300:FF:000084">
    <property type="entry name" value="Guanylate kinase"/>
    <property type="match status" value="1"/>
</dbReference>
<dbReference type="EMBL" id="JAWZZT010001077">
    <property type="protein sequence ID" value="MDX7018576.1"/>
    <property type="molecule type" value="Genomic_DNA"/>
</dbReference>
<evidence type="ECO:0000256" key="10">
    <source>
        <dbReference type="ARBA" id="ARBA00030128"/>
    </source>
</evidence>
<evidence type="ECO:0000256" key="6">
    <source>
        <dbReference type="ARBA" id="ARBA00022679"/>
    </source>
</evidence>
<evidence type="ECO:0000256" key="4">
    <source>
        <dbReference type="ARBA" id="ARBA00016296"/>
    </source>
</evidence>
<comment type="similarity">
    <text evidence="2">Belongs to the guanylate kinase family.</text>
</comment>
<dbReference type="SUPFAM" id="SSF52540">
    <property type="entry name" value="P-loop containing nucleoside triphosphate hydrolases"/>
    <property type="match status" value="1"/>
</dbReference>
<keyword evidence="9" id="KW-0067">ATP-binding</keyword>
<accession>A0AAW9EF84</accession>